<name>A0ABM1VIG0_SOLPN</name>
<evidence type="ECO:0000313" key="3">
    <source>
        <dbReference type="RefSeq" id="XP_027775528.1"/>
    </source>
</evidence>
<proteinExistence type="predicted"/>
<accession>A0ABM1VIG0</accession>
<dbReference type="RefSeq" id="XP_027775528.1">
    <property type="nucleotide sequence ID" value="XM_027919727.1"/>
</dbReference>
<feature type="region of interest" description="Disordered" evidence="1">
    <location>
        <begin position="34"/>
        <end position="100"/>
    </location>
</feature>
<keyword evidence="2" id="KW-1185">Reference proteome</keyword>
<reference evidence="2" key="1">
    <citation type="journal article" date="2014" name="Nat. Genet.">
        <title>The genome of the stress-tolerant wild tomato species Solanum pennellii.</title>
        <authorList>
            <person name="Bolger A."/>
            <person name="Scossa F."/>
            <person name="Bolger M.E."/>
            <person name="Lanz C."/>
            <person name="Maumus F."/>
            <person name="Tohge T."/>
            <person name="Quesneville H."/>
            <person name="Alseekh S."/>
            <person name="Sorensen I."/>
            <person name="Lichtenstein G."/>
            <person name="Fich E.A."/>
            <person name="Conte M."/>
            <person name="Keller H."/>
            <person name="Schneeberger K."/>
            <person name="Schwacke R."/>
            <person name="Ofner I."/>
            <person name="Vrebalov J."/>
            <person name="Xu Y."/>
            <person name="Osorio S."/>
            <person name="Aflitos S.A."/>
            <person name="Schijlen E."/>
            <person name="Jimenez-Gomez J.M."/>
            <person name="Ryngajllo M."/>
            <person name="Kimura S."/>
            <person name="Kumar R."/>
            <person name="Koenig D."/>
            <person name="Headland L.R."/>
            <person name="Maloof J.N."/>
            <person name="Sinha N."/>
            <person name="van Ham R.C."/>
            <person name="Lankhorst R.K."/>
            <person name="Mao L."/>
            <person name="Vogel A."/>
            <person name="Arsova B."/>
            <person name="Panstruga R."/>
            <person name="Fei Z."/>
            <person name="Rose J.K."/>
            <person name="Zamir D."/>
            <person name="Carrari F."/>
            <person name="Giovannoni J.J."/>
            <person name="Weigel D."/>
            <person name="Usadel B."/>
            <person name="Fernie A.R."/>
        </authorList>
    </citation>
    <scope>NUCLEOTIDE SEQUENCE [LARGE SCALE GENOMIC DNA]</scope>
    <source>
        <strain evidence="2">cv. LA0716</strain>
    </source>
</reference>
<protein>
    <submittedName>
        <fullName evidence="3">Uncharacterized protein LOC114078675</fullName>
    </submittedName>
</protein>
<sequence length="100" mass="11254">MFMESIFTEIDCCNIQPIPEEIASLDLPYYNYVPPTQPDSSIPDGEDVHPEEVPGLEDFSTKSPENVLRRSSRGSSAGTTPPPRKRVKVVHPHKYDLSRL</sequence>
<gene>
    <name evidence="3" type="primary">LOC114078675</name>
</gene>
<dbReference type="GeneID" id="114078675"/>
<evidence type="ECO:0000256" key="1">
    <source>
        <dbReference type="SAM" id="MobiDB-lite"/>
    </source>
</evidence>
<reference evidence="3" key="2">
    <citation type="submission" date="2025-08" db="UniProtKB">
        <authorList>
            <consortium name="RefSeq"/>
        </authorList>
    </citation>
    <scope>IDENTIFICATION</scope>
</reference>
<organism evidence="2 3">
    <name type="scientific">Solanum pennellii</name>
    <name type="common">Tomato</name>
    <name type="synonym">Lycopersicon pennellii</name>
    <dbReference type="NCBI Taxonomy" id="28526"/>
    <lineage>
        <taxon>Eukaryota</taxon>
        <taxon>Viridiplantae</taxon>
        <taxon>Streptophyta</taxon>
        <taxon>Embryophyta</taxon>
        <taxon>Tracheophyta</taxon>
        <taxon>Spermatophyta</taxon>
        <taxon>Magnoliopsida</taxon>
        <taxon>eudicotyledons</taxon>
        <taxon>Gunneridae</taxon>
        <taxon>Pentapetalae</taxon>
        <taxon>asterids</taxon>
        <taxon>lamiids</taxon>
        <taxon>Solanales</taxon>
        <taxon>Solanaceae</taxon>
        <taxon>Solanoideae</taxon>
        <taxon>Solaneae</taxon>
        <taxon>Solanum</taxon>
        <taxon>Solanum subgen. Lycopersicon</taxon>
    </lineage>
</organism>
<feature type="compositionally biased region" description="Basic residues" evidence="1">
    <location>
        <begin position="83"/>
        <end position="92"/>
    </location>
</feature>
<dbReference type="Proteomes" id="UP000694930">
    <property type="component" value="Chromosome 9"/>
</dbReference>
<evidence type="ECO:0000313" key="2">
    <source>
        <dbReference type="Proteomes" id="UP000694930"/>
    </source>
</evidence>